<dbReference type="EMBL" id="HBUE01020460">
    <property type="protein sequence ID" value="CAG6452326.1"/>
    <property type="molecule type" value="Transcribed_RNA"/>
</dbReference>
<name>A0A8D8A8D1_CULPI</name>
<evidence type="ECO:0000313" key="1">
    <source>
        <dbReference type="EMBL" id="CAG6452326.1"/>
    </source>
</evidence>
<dbReference type="AlphaFoldDB" id="A0A8D8A8D1"/>
<proteinExistence type="predicted"/>
<accession>A0A8D8A8D1</accession>
<reference evidence="1" key="1">
    <citation type="submission" date="2021-05" db="EMBL/GenBank/DDBJ databases">
        <authorList>
            <person name="Alioto T."/>
            <person name="Alioto T."/>
            <person name="Gomez Garrido J."/>
        </authorList>
    </citation>
    <scope>NUCLEOTIDE SEQUENCE</scope>
</reference>
<organism evidence="1">
    <name type="scientific">Culex pipiens</name>
    <name type="common">House mosquito</name>
    <dbReference type="NCBI Taxonomy" id="7175"/>
    <lineage>
        <taxon>Eukaryota</taxon>
        <taxon>Metazoa</taxon>
        <taxon>Ecdysozoa</taxon>
        <taxon>Arthropoda</taxon>
        <taxon>Hexapoda</taxon>
        <taxon>Insecta</taxon>
        <taxon>Pterygota</taxon>
        <taxon>Neoptera</taxon>
        <taxon>Endopterygota</taxon>
        <taxon>Diptera</taxon>
        <taxon>Nematocera</taxon>
        <taxon>Culicoidea</taxon>
        <taxon>Culicidae</taxon>
        <taxon>Culicinae</taxon>
        <taxon>Culicini</taxon>
        <taxon>Culex</taxon>
        <taxon>Culex</taxon>
    </lineage>
</organism>
<protein>
    <submittedName>
        <fullName evidence="1">(northern house mosquito) hypothetical protein</fullName>
    </submittedName>
</protein>
<sequence>MCRKPPNTVTPSQSSSVSWVSRGNARYTTRNVASSRFGSRFSVRVLRWGERVISWSRDLLGMRSPSRSSRVWSRLVVRGSMKRTSDRSQSLSDRSWRLGEPLRNEDRLACSKDKYQKRACLKLGLENPVKSIGCLPYPLRVSSSRLGIVARKVGRPASTSWMYVSRTLSPRRLRPISQSIELLATTPGITSRSSDC</sequence>